<evidence type="ECO:0000259" key="7">
    <source>
        <dbReference type="Pfam" id="PF00746"/>
    </source>
</evidence>
<keyword evidence="4" id="KW-0572">Peptidoglycan-anchor</keyword>
<gene>
    <name evidence="8" type="ORF">FC18_GL001591</name>
</gene>
<dbReference type="NCBIfam" id="TIGR01167">
    <property type="entry name" value="LPXTG_anchor"/>
    <property type="match status" value="1"/>
</dbReference>
<dbReference type="Proteomes" id="UP000051679">
    <property type="component" value="Unassembled WGS sequence"/>
</dbReference>
<dbReference type="Gene3D" id="1.20.1270.90">
    <property type="entry name" value="AF1782-like"/>
    <property type="match status" value="3"/>
</dbReference>
<evidence type="ECO:0000313" key="9">
    <source>
        <dbReference type="Proteomes" id="UP000051679"/>
    </source>
</evidence>
<keyword evidence="3" id="KW-0732">Signal</keyword>
<accession>A0A0R1ZTQ8</accession>
<dbReference type="STRING" id="1291052.FC18_GL001591"/>
<evidence type="ECO:0000256" key="6">
    <source>
        <dbReference type="SAM" id="Phobius"/>
    </source>
</evidence>
<feature type="compositionally biased region" description="Low complexity" evidence="5">
    <location>
        <begin position="480"/>
        <end position="503"/>
    </location>
</feature>
<proteinExistence type="predicted"/>
<protein>
    <recommendedName>
        <fullName evidence="7">Gram-positive cocci surface proteins LPxTG domain-containing protein</fullName>
    </recommendedName>
</protein>
<evidence type="ECO:0000313" key="8">
    <source>
        <dbReference type="EMBL" id="KRM55142.1"/>
    </source>
</evidence>
<sequence length="573" mass="59169">MEATIMKKQNYEIHLSRKLFVATTVAASAIVLGVSPAIANRTGATPQTVAAASYLPADQAWVQNGVLNTDLVGATGYVYKKGTPVASQSRLTDSSDAKKNDFYIDLHLEVGVPSAFGFGFVPDKYITLTTVTKQTNIPQAGVWALYQYIDNADQYIAIDTPYVAPAKIDKSALEAALTQADAVDKPLYTTATLVPFNAAVKNANTVDSNDDATQAEVDTAANELTSAINGLVKDSDIVNKDALKSAMATAQQYVDAGQVSASLKQDLQTYIAAGQNSLDTLSTPQTRVDAQTSKLNELIAQAKAETPVAVDKSALTQAVTAAKSTLVNPAAYTATSSKAAQAALSTAETTAANADATQAQVDATTTALKSAITALVKAADKTALAAELQTAQNAIKAADKYTPASVAPVNAAITAGMKVNANTDATQSQVDEAVATLKTAVAGLTKAPVTDDTDTTTTTQPTTGDTDTATKPVAADTDTKTTQPSTDDTDSTTQPTTGDQGTDAQPSRPAETTSVPVTAQVPAAKSHTATKHSAAKSYPQTGNTQNLTLSLAGIGATIMALFGLAVTRNKHIN</sequence>
<dbReference type="Pfam" id="PF07554">
    <property type="entry name" value="FIVAR"/>
    <property type="match status" value="3"/>
</dbReference>
<dbReference type="EMBL" id="AYYO01000030">
    <property type="protein sequence ID" value="KRM55142.1"/>
    <property type="molecule type" value="Genomic_DNA"/>
</dbReference>
<keyword evidence="9" id="KW-1185">Reference proteome</keyword>
<comment type="caution">
    <text evidence="8">The sequence shown here is derived from an EMBL/GenBank/DDBJ whole genome shotgun (WGS) entry which is preliminary data.</text>
</comment>
<feature type="region of interest" description="Disordered" evidence="5">
    <location>
        <begin position="448"/>
        <end position="543"/>
    </location>
</feature>
<feature type="compositionally biased region" description="Low complexity" evidence="5">
    <location>
        <begin position="455"/>
        <end position="470"/>
    </location>
</feature>
<evidence type="ECO:0000256" key="4">
    <source>
        <dbReference type="ARBA" id="ARBA00023088"/>
    </source>
</evidence>
<dbReference type="InterPro" id="IPR019931">
    <property type="entry name" value="LPXTG_anchor"/>
</dbReference>
<feature type="domain" description="Gram-positive cocci surface proteins LPxTG" evidence="7">
    <location>
        <begin position="531"/>
        <end position="570"/>
    </location>
</feature>
<keyword evidence="6" id="KW-0812">Transmembrane</keyword>
<evidence type="ECO:0000256" key="1">
    <source>
        <dbReference type="ARBA" id="ARBA00022512"/>
    </source>
</evidence>
<name>A0A0R1ZTQ8_9LACO</name>
<evidence type="ECO:0000256" key="5">
    <source>
        <dbReference type="SAM" id="MobiDB-lite"/>
    </source>
</evidence>
<evidence type="ECO:0000256" key="3">
    <source>
        <dbReference type="ARBA" id="ARBA00022729"/>
    </source>
</evidence>
<dbReference type="AlphaFoldDB" id="A0A0R1ZTQ8"/>
<keyword evidence="1" id="KW-0134">Cell wall</keyword>
<feature type="transmembrane region" description="Helical" evidence="6">
    <location>
        <begin position="547"/>
        <end position="567"/>
    </location>
</feature>
<organism evidence="8 9">
    <name type="scientific">Lacticaseibacillus sharpeae JCM 1186 = DSM 20505</name>
    <dbReference type="NCBI Taxonomy" id="1291052"/>
    <lineage>
        <taxon>Bacteria</taxon>
        <taxon>Bacillati</taxon>
        <taxon>Bacillota</taxon>
        <taxon>Bacilli</taxon>
        <taxon>Lactobacillales</taxon>
        <taxon>Lactobacillaceae</taxon>
        <taxon>Lacticaseibacillus</taxon>
    </lineage>
</organism>
<evidence type="ECO:0000256" key="2">
    <source>
        <dbReference type="ARBA" id="ARBA00022525"/>
    </source>
</evidence>
<keyword evidence="6" id="KW-0472">Membrane</keyword>
<dbReference type="Pfam" id="PF00746">
    <property type="entry name" value="Gram_pos_anchor"/>
    <property type="match status" value="1"/>
</dbReference>
<reference evidence="8 9" key="1">
    <citation type="journal article" date="2015" name="Genome Announc.">
        <title>Expanding the biotechnology potential of lactobacilli through comparative genomics of 213 strains and associated genera.</title>
        <authorList>
            <person name="Sun Z."/>
            <person name="Harris H.M."/>
            <person name="McCann A."/>
            <person name="Guo C."/>
            <person name="Argimon S."/>
            <person name="Zhang W."/>
            <person name="Yang X."/>
            <person name="Jeffery I.B."/>
            <person name="Cooney J.C."/>
            <person name="Kagawa T.F."/>
            <person name="Liu W."/>
            <person name="Song Y."/>
            <person name="Salvetti E."/>
            <person name="Wrobel A."/>
            <person name="Rasinkangas P."/>
            <person name="Parkhill J."/>
            <person name="Rea M.C."/>
            <person name="O'Sullivan O."/>
            <person name="Ritari J."/>
            <person name="Douillard F.P."/>
            <person name="Paul Ross R."/>
            <person name="Yang R."/>
            <person name="Briner A.E."/>
            <person name="Felis G.E."/>
            <person name="de Vos W.M."/>
            <person name="Barrangou R."/>
            <person name="Klaenhammer T.R."/>
            <person name="Caufield P.W."/>
            <person name="Cui Y."/>
            <person name="Zhang H."/>
            <person name="O'Toole P.W."/>
        </authorList>
    </citation>
    <scope>NUCLEOTIDE SEQUENCE [LARGE SCALE GENOMIC DNA]</scope>
    <source>
        <strain evidence="8 9">DSM 20505</strain>
    </source>
</reference>
<keyword evidence="2" id="KW-0964">Secreted</keyword>
<dbReference type="PATRIC" id="fig|1291052.5.peg.1620"/>
<keyword evidence="6" id="KW-1133">Transmembrane helix</keyword>